<evidence type="ECO:0000256" key="1">
    <source>
        <dbReference type="ARBA" id="ARBA00004202"/>
    </source>
</evidence>
<dbReference type="AlphaFoldDB" id="A0A381T250"/>
<keyword evidence="7" id="KW-0139">CF(1)</keyword>
<protein>
    <recommendedName>
        <fullName evidence="13">ATP synthase F1 complex delta/epsilon subunit N-terminal domain-containing protein</fullName>
    </recommendedName>
</protein>
<keyword evidence="9" id="KW-0175">Coiled coil</keyword>
<dbReference type="InterPro" id="IPR036771">
    <property type="entry name" value="ATPsynth_dsu/esu_N"/>
</dbReference>
<evidence type="ECO:0000259" key="11">
    <source>
        <dbReference type="Pfam" id="PF02823"/>
    </source>
</evidence>
<feature type="domain" description="ATP synthase F1 complex delta/epsilon subunit N-terminal" evidence="11">
    <location>
        <begin position="4"/>
        <end position="83"/>
    </location>
</feature>
<dbReference type="FunFam" id="2.60.15.10:FF:000001">
    <property type="entry name" value="ATP synthase epsilon chain"/>
    <property type="match status" value="1"/>
</dbReference>
<evidence type="ECO:0000256" key="9">
    <source>
        <dbReference type="SAM" id="Coils"/>
    </source>
</evidence>
<dbReference type="InterPro" id="IPR001469">
    <property type="entry name" value="ATP_synth_F1_dsu/esu"/>
</dbReference>
<dbReference type="SUPFAM" id="SSF46604">
    <property type="entry name" value="Epsilon subunit of F1F0-ATP synthase C-terminal domain"/>
    <property type="match status" value="1"/>
</dbReference>
<keyword evidence="6" id="KW-0472">Membrane</keyword>
<dbReference type="InterPro" id="IPR036794">
    <property type="entry name" value="ATP_F1_dsu/esu_C_sf"/>
</dbReference>
<keyword evidence="4" id="KW-1003">Cell membrane</keyword>
<dbReference type="NCBIfam" id="NF001847">
    <property type="entry name" value="PRK00571.1-4"/>
    <property type="match status" value="1"/>
</dbReference>
<organism evidence="12">
    <name type="scientific">marine metagenome</name>
    <dbReference type="NCBI Taxonomy" id="408172"/>
    <lineage>
        <taxon>unclassified sequences</taxon>
        <taxon>metagenomes</taxon>
        <taxon>ecological metagenomes</taxon>
    </lineage>
</organism>
<evidence type="ECO:0000256" key="8">
    <source>
        <dbReference type="ARBA" id="ARBA00023310"/>
    </source>
</evidence>
<dbReference type="Gene3D" id="2.60.15.10">
    <property type="entry name" value="F0F1 ATP synthase delta/epsilon subunit, N-terminal"/>
    <property type="match status" value="1"/>
</dbReference>
<dbReference type="PANTHER" id="PTHR13822:SF10">
    <property type="entry name" value="ATP SYNTHASE EPSILON CHAIN, CHLOROPLASTIC"/>
    <property type="match status" value="1"/>
</dbReference>
<comment type="similarity">
    <text evidence="2">Belongs to the ATPase epsilon chain family.</text>
</comment>
<dbReference type="GO" id="GO:0046933">
    <property type="term" value="F:proton-transporting ATP synthase activity, rotational mechanism"/>
    <property type="evidence" value="ECO:0007669"/>
    <property type="project" value="InterPro"/>
</dbReference>
<proteinExistence type="inferred from homology"/>
<dbReference type="PANTHER" id="PTHR13822">
    <property type="entry name" value="ATP SYNTHASE DELTA/EPSILON CHAIN"/>
    <property type="match status" value="1"/>
</dbReference>
<evidence type="ECO:0000256" key="5">
    <source>
        <dbReference type="ARBA" id="ARBA00023065"/>
    </source>
</evidence>
<dbReference type="NCBIfam" id="NF009977">
    <property type="entry name" value="PRK13442.1"/>
    <property type="match status" value="1"/>
</dbReference>
<keyword evidence="8" id="KW-0066">ATP synthesis</keyword>
<dbReference type="GO" id="GO:0005886">
    <property type="term" value="C:plasma membrane"/>
    <property type="evidence" value="ECO:0007669"/>
    <property type="project" value="UniProtKB-SubCell"/>
</dbReference>
<sequence length="138" mass="14693">MNTIQVEIVSAERDIFSGDATMVIAPGGAGDLGIAPRHTPLLTSLRPGDIEVHRPGGEKEYFYVTGGILEVQPHLITVLADSALHAAELDEDAALEAKNKAEEALRGATQKEDLEHAQAVLAEAAARYNAVKKLKGKK</sequence>
<dbReference type="GO" id="GO:0045259">
    <property type="term" value="C:proton-transporting ATP synthase complex"/>
    <property type="evidence" value="ECO:0007669"/>
    <property type="project" value="UniProtKB-KW"/>
</dbReference>
<evidence type="ECO:0000256" key="7">
    <source>
        <dbReference type="ARBA" id="ARBA00023196"/>
    </source>
</evidence>
<evidence type="ECO:0008006" key="13">
    <source>
        <dbReference type="Google" id="ProtNLM"/>
    </source>
</evidence>
<evidence type="ECO:0000259" key="10">
    <source>
        <dbReference type="Pfam" id="PF00401"/>
    </source>
</evidence>
<evidence type="ECO:0000256" key="2">
    <source>
        <dbReference type="ARBA" id="ARBA00005712"/>
    </source>
</evidence>
<feature type="domain" description="ATP synthase epsilon subunit C-terminal" evidence="10">
    <location>
        <begin position="88"/>
        <end position="132"/>
    </location>
</feature>
<dbReference type="HAMAP" id="MF_00530">
    <property type="entry name" value="ATP_synth_epsil_bac"/>
    <property type="match status" value="1"/>
</dbReference>
<dbReference type="CDD" id="cd12152">
    <property type="entry name" value="F1-ATPase_delta"/>
    <property type="match status" value="1"/>
</dbReference>
<dbReference type="EMBL" id="UINC01003911">
    <property type="protein sequence ID" value="SVA10276.1"/>
    <property type="molecule type" value="Genomic_DNA"/>
</dbReference>
<keyword evidence="5" id="KW-0406">Ion transport</keyword>
<keyword evidence="3" id="KW-0813">Transport</keyword>
<dbReference type="InterPro" id="IPR020546">
    <property type="entry name" value="ATP_synth_F1_dsu/esu_N"/>
</dbReference>
<comment type="subcellular location">
    <subcellularLocation>
        <location evidence="1">Cell membrane</location>
        <topology evidence="1">Peripheral membrane protein</topology>
    </subcellularLocation>
</comment>
<dbReference type="SUPFAM" id="SSF51344">
    <property type="entry name" value="Epsilon subunit of F1F0-ATP synthase N-terminal domain"/>
    <property type="match status" value="1"/>
</dbReference>
<dbReference type="InterPro" id="IPR020547">
    <property type="entry name" value="ATP_synth_F1_esu_C"/>
</dbReference>
<accession>A0A381T250</accession>
<evidence type="ECO:0000313" key="12">
    <source>
        <dbReference type="EMBL" id="SVA10276.1"/>
    </source>
</evidence>
<evidence type="ECO:0000256" key="3">
    <source>
        <dbReference type="ARBA" id="ARBA00022448"/>
    </source>
</evidence>
<evidence type="ECO:0000256" key="6">
    <source>
        <dbReference type="ARBA" id="ARBA00023136"/>
    </source>
</evidence>
<reference evidence="12" key="1">
    <citation type="submission" date="2018-05" db="EMBL/GenBank/DDBJ databases">
        <authorList>
            <person name="Lanie J.A."/>
            <person name="Ng W.-L."/>
            <person name="Kazmierczak K.M."/>
            <person name="Andrzejewski T.M."/>
            <person name="Davidsen T.M."/>
            <person name="Wayne K.J."/>
            <person name="Tettelin H."/>
            <person name="Glass J.I."/>
            <person name="Rusch D."/>
            <person name="Podicherti R."/>
            <person name="Tsui H.-C.T."/>
            <person name="Winkler M.E."/>
        </authorList>
    </citation>
    <scope>NUCLEOTIDE SEQUENCE</scope>
</reference>
<dbReference type="Pfam" id="PF02823">
    <property type="entry name" value="ATP-synt_DE_N"/>
    <property type="match status" value="1"/>
</dbReference>
<dbReference type="NCBIfam" id="TIGR01216">
    <property type="entry name" value="ATP_synt_epsi"/>
    <property type="match status" value="1"/>
</dbReference>
<feature type="coiled-coil region" evidence="9">
    <location>
        <begin position="84"/>
        <end position="111"/>
    </location>
</feature>
<gene>
    <name evidence="12" type="ORF">METZ01_LOCUS63130</name>
</gene>
<dbReference type="Pfam" id="PF00401">
    <property type="entry name" value="ATP-synt_DE"/>
    <property type="match status" value="1"/>
</dbReference>
<evidence type="ECO:0000256" key="4">
    <source>
        <dbReference type="ARBA" id="ARBA00022475"/>
    </source>
</evidence>
<name>A0A381T250_9ZZZZ</name>